<dbReference type="Pfam" id="PF01497">
    <property type="entry name" value="Peripla_BP_2"/>
    <property type="match status" value="1"/>
</dbReference>
<dbReference type="AlphaFoldDB" id="A0A846YH03"/>
<keyword evidence="2" id="KW-0732">Signal</keyword>
<organism evidence="4 5">
    <name type="scientific">Nocardia flavorosea</name>
    <dbReference type="NCBI Taxonomy" id="53429"/>
    <lineage>
        <taxon>Bacteria</taxon>
        <taxon>Bacillati</taxon>
        <taxon>Actinomycetota</taxon>
        <taxon>Actinomycetes</taxon>
        <taxon>Mycobacteriales</taxon>
        <taxon>Nocardiaceae</taxon>
        <taxon>Nocardia</taxon>
    </lineage>
</organism>
<dbReference type="Proteomes" id="UP000570678">
    <property type="component" value="Unassembled WGS sequence"/>
</dbReference>
<feature type="domain" description="Fe/B12 periplasmic-binding" evidence="3">
    <location>
        <begin position="57"/>
        <end position="304"/>
    </location>
</feature>
<dbReference type="EMBL" id="JAAXOT010000006">
    <property type="protein sequence ID" value="NKY57111.1"/>
    <property type="molecule type" value="Genomic_DNA"/>
</dbReference>
<dbReference type="GO" id="GO:0071281">
    <property type="term" value="P:cellular response to iron ion"/>
    <property type="evidence" value="ECO:0007669"/>
    <property type="project" value="TreeGrafter"/>
</dbReference>
<name>A0A846YH03_9NOCA</name>
<proteinExistence type="inferred from homology"/>
<evidence type="ECO:0000256" key="1">
    <source>
        <dbReference type="ARBA" id="ARBA00008814"/>
    </source>
</evidence>
<dbReference type="Gene3D" id="3.40.50.1980">
    <property type="entry name" value="Nitrogenase molybdenum iron protein domain"/>
    <property type="match status" value="2"/>
</dbReference>
<dbReference type="PANTHER" id="PTHR30535">
    <property type="entry name" value="VITAMIN B12-BINDING PROTEIN"/>
    <property type="match status" value="1"/>
</dbReference>
<dbReference type="InterPro" id="IPR054828">
    <property type="entry name" value="Vit_B12_bind_prot"/>
</dbReference>
<dbReference type="PROSITE" id="PS50983">
    <property type="entry name" value="FE_B12_PBP"/>
    <property type="match status" value="1"/>
</dbReference>
<comment type="similarity">
    <text evidence="1">Belongs to the bacterial solute-binding protein 8 family.</text>
</comment>
<protein>
    <submittedName>
        <fullName evidence="4">ABC transporter substrate-binding protein</fullName>
    </submittedName>
</protein>
<evidence type="ECO:0000259" key="3">
    <source>
        <dbReference type="PROSITE" id="PS50983"/>
    </source>
</evidence>
<evidence type="ECO:0000313" key="5">
    <source>
        <dbReference type="Proteomes" id="UP000570678"/>
    </source>
</evidence>
<dbReference type="InterPro" id="IPR050902">
    <property type="entry name" value="ABC_Transporter_SBP"/>
</dbReference>
<keyword evidence="5" id="KW-1185">Reference proteome</keyword>
<dbReference type="CDD" id="cd01143">
    <property type="entry name" value="YvrC"/>
    <property type="match status" value="1"/>
</dbReference>
<dbReference type="InterPro" id="IPR002491">
    <property type="entry name" value="ABC_transptr_periplasmic_BD"/>
</dbReference>
<dbReference type="NCBIfam" id="NF038402">
    <property type="entry name" value="TroA_like"/>
    <property type="match status" value="1"/>
</dbReference>
<reference evidence="4 5" key="1">
    <citation type="submission" date="2020-04" db="EMBL/GenBank/DDBJ databases">
        <title>MicrobeNet Type strains.</title>
        <authorList>
            <person name="Nicholson A.C."/>
        </authorList>
    </citation>
    <scope>NUCLEOTIDE SEQUENCE [LARGE SCALE GENOMIC DNA]</scope>
    <source>
        <strain evidence="4 5">JCM 3332</strain>
    </source>
</reference>
<sequence length="311" mass="32612">MVVPLTSHRQLSGRRGGACRRLIAAGFGALMLLTAACGSSDPASPTGGTGAEGQPRAIVSLSPTATEMLFAIGAGEQVVAVDDRSDHPAEAPRTDLSGYTPNVEAVLGYDPELVVANADTGDLVAGLRRAGVETLILPAARTLDDTYTQIEQLGAATGHIGDAAELVADMRTDIDQIVATVPARAAPLRYYHELDDTYYTVTDDTYLGEIYAMLGLRSIATGGDGYPQLSPEYILERNPDVIFLADGQCCGVTAETVARRAGWGELAAVRDGHVHVLDEDIASRWGPRVVELVREIATIAAAGTPAGRPTS</sequence>
<gene>
    <name evidence="4" type="ORF">HGA15_13275</name>
</gene>
<comment type="caution">
    <text evidence="4">The sequence shown here is derived from an EMBL/GenBank/DDBJ whole genome shotgun (WGS) entry which is preliminary data.</text>
</comment>
<evidence type="ECO:0000256" key="2">
    <source>
        <dbReference type="ARBA" id="ARBA00022729"/>
    </source>
</evidence>
<dbReference type="PANTHER" id="PTHR30535:SF34">
    <property type="entry name" value="MOLYBDATE-BINDING PROTEIN MOLA"/>
    <property type="match status" value="1"/>
</dbReference>
<accession>A0A846YH03</accession>
<evidence type="ECO:0000313" key="4">
    <source>
        <dbReference type="EMBL" id="NKY57111.1"/>
    </source>
</evidence>
<dbReference type="SUPFAM" id="SSF53807">
    <property type="entry name" value="Helical backbone' metal receptor"/>
    <property type="match status" value="1"/>
</dbReference>